<proteinExistence type="inferred from homology"/>
<keyword evidence="7" id="KW-0862">Zinc</keyword>
<evidence type="ECO:0000256" key="10">
    <source>
        <dbReference type="ARBA" id="ARBA00048807"/>
    </source>
</evidence>
<evidence type="ECO:0000256" key="6">
    <source>
        <dbReference type="ARBA" id="ARBA00022723"/>
    </source>
</evidence>
<name>A0A4R1LBY7_9BACT</name>
<dbReference type="InterPro" id="IPR038418">
    <property type="entry name" value="6-PTP_synth/QueD_sf"/>
</dbReference>
<reference evidence="11 12" key="1">
    <citation type="submission" date="2019-03" db="EMBL/GenBank/DDBJ databases">
        <title>Genomic Encyclopedia of Type Strains, Phase IV (KMG-IV): sequencing the most valuable type-strain genomes for metagenomic binning, comparative biology and taxonomic classification.</title>
        <authorList>
            <person name="Goeker M."/>
        </authorList>
    </citation>
    <scope>NUCLEOTIDE SEQUENCE [LARGE SCALE GENOMIC DNA]</scope>
    <source>
        <strain evidence="11 12">DSM 103428</strain>
    </source>
</reference>
<evidence type="ECO:0000313" key="12">
    <source>
        <dbReference type="Proteomes" id="UP000295210"/>
    </source>
</evidence>
<dbReference type="FunFam" id="3.30.479.10:FF:000003">
    <property type="entry name" value="6-pyruvoyl tetrahydrobiopterin synthase"/>
    <property type="match status" value="1"/>
</dbReference>
<evidence type="ECO:0000313" key="11">
    <source>
        <dbReference type="EMBL" id="TCK75684.1"/>
    </source>
</evidence>
<keyword evidence="8" id="KW-0456">Lyase</keyword>
<evidence type="ECO:0000256" key="5">
    <source>
        <dbReference type="ARBA" id="ARBA00018141"/>
    </source>
</evidence>
<evidence type="ECO:0000256" key="4">
    <source>
        <dbReference type="ARBA" id="ARBA00012982"/>
    </source>
</evidence>
<dbReference type="InterPro" id="IPR007115">
    <property type="entry name" value="6-PTP_synth/QueD"/>
</dbReference>
<dbReference type="PANTHER" id="PTHR12589:SF7">
    <property type="entry name" value="6-PYRUVOYL TETRAHYDROBIOPTERIN SYNTHASE"/>
    <property type="match status" value="1"/>
</dbReference>
<dbReference type="InterPro" id="IPR022470">
    <property type="entry name" value="PTPS_Cys_AS"/>
</dbReference>
<dbReference type="Pfam" id="PF01242">
    <property type="entry name" value="PTPS"/>
    <property type="match status" value="1"/>
</dbReference>
<dbReference type="UniPathway" id="UPA00391"/>
<evidence type="ECO:0000256" key="9">
    <source>
        <dbReference type="ARBA" id="ARBA00031449"/>
    </source>
</evidence>
<dbReference type="Proteomes" id="UP000295210">
    <property type="component" value="Unassembled WGS sequence"/>
</dbReference>
<evidence type="ECO:0000256" key="8">
    <source>
        <dbReference type="ARBA" id="ARBA00023239"/>
    </source>
</evidence>
<dbReference type="OrthoDB" id="9804698at2"/>
<evidence type="ECO:0000256" key="7">
    <source>
        <dbReference type="ARBA" id="ARBA00022833"/>
    </source>
</evidence>
<comment type="caution">
    <text evidence="11">The sequence shown here is derived from an EMBL/GenBank/DDBJ whole genome shotgun (WGS) entry which is preliminary data.</text>
</comment>
<evidence type="ECO:0000256" key="3">
    <source>
        <dbReference type="ARBA" id="ARBA00008900"/>
    </source>
</evidence>
<protein>
    <recommendedName>
        <fullName evidence="5">6-carboxy-5,6,7,8-tetrahydropterin synthase</fullName>
        <ecNumber evidence="4">4.1.2.50</ecNumber>
    </recommendedName>
    <alternativeName>
        <fullName evidence="9">Queuosine biosynthesis protein QueD</fullName>
    </alternativeName>
</protein>
<dbReference type="GO" id="GO:0046872">
    <property type="term" value="F:metal ion binding"/>
    <property type="evidence" value="ECO:0007669"/>
    <property type="project" value="UniProtKB-KW"/>
</dbReference>
<dbReference type="GO" id="GO:0006729">
    <property type="term" value="P:tetrahydrobiopterin biosynthetic process"/>
    <property type="evidence" value="ECO:0007669"/>
    <property type="project" value="InterPro"/>
</dbReference>
<evidence type="ECO:0000256" key="2">
    <source>
        <dbReference type="ARBA" id="ARBA00005061"/>
    </source>
</evidence>
<accession>A0A4R1LBY7</accession>
<dbReference type="GO" id="GO:0070497">
    <property type="term" value="F:6-carboxytetrahydropterin synthase activity"/>
    <property type="evidence" value="ECO:0007669"/>
    <property type="project" value="UniProtKB-EC"/>
</dbReference>
<comment type="catalytic activity">
    <reaction evidence="10">
        <text>7,8-dihydroneopterin 3'-triphosphate + H2O = 6-carboxy-5,6,7,8-tetrahydropterin + triphosphate + acetaldehyde + 2 H(+)</text>
        <dbReference type="Rhea" id="RHEA:27966"/>
        <dbReference type="ChEBI" id="CHEBI:15343"/>
        <dbReference type="ChEBI" id="CHEBI:15377"/>
        <dbReference type="ChEBI" id="CHEBI:15378"/>
        <dbReference type="ChEBI" id="CHEBI:18036"/>
        <dbReference type="ChEBI" id="CHEBI:58462"/>
        <dbReference type="ChEBI" id="CHEBI:61032"/>
        <dbReference type="EC" id="4.1.2.50"/>
    </reaction>
</comment>
<dbReference type="EC" id="4.1.2.50" evidence="4"/>
<dbReference type="PROSITE" id="PS00987">
    <property type="entry name" value="PTPS_1"/>
    <property type="match status" value="1"/>
</dbReference>
<dbReference type="GO" id="GO:0003874">
    <property type="term" value="F:6-pyruvoyltetrahydropterin synthase activity"/>
    <property type="evidence" value="ECO:0007669"/>
    <property type="project" value="InterPro"/>
</dbReference>
<comment type="similarity">
    <text evidence="3">Belongs to the PTPS family. QueD subfamily.</text>
</comment>
<comment type="cofactor">
    <cofactor evidence="1">
        <name>Zn(2+)</name>
        <dbReference type="ChEBI" id="CHEBI:29105"/>
    </cofactor>
</comment>
<dbReference type="AlphaFoldDB" id="A0A4R1LBY7"/>
<gene>
    <name evidence="11" type="ORF">C7378_0674</name>
</gene>
<keyword evidence="12" id="KW-1185">Reference proteome</keyword>
<dbReference type="EMBL" id="SMGK01000001">
    <property type="protein sequence ID" value="TCK75684.1"/>
    <property type="molecule type" value="Genomic_DNA"/>
</dbReference>
<comment type="pathway">
    <text evidence="2">Purine metabolism; 7-cyano-7-deazaguanine biosynthesis.</text>
</comment>
<dbReference type="SUPFAM" id="SSF55620">
    <property type="entry name" value="Tetrahydrobiopterin biosynthesis enzymes-like"/>
    <property type="match status" value="1"/>
</dbReference>
<dbReference type="RefSeq" id="WP_131991642.1">
    <property type="nucleotide sequence ID" value="NZ_SMGK01000001.1"/>
</dbReference>
<dbReference type="PANTHER" id="PTHR12589">
    <property type="entry name" value="PYRUVOYL TETRAHYDROBIOPTERIN SYNTHASE"/>
    <property type="match status" value="1"/>
</dbReference>
<keyword evidence="6" id="KW-0479">Metal-binding</keyword>
<dbReference type="Gene3D" id="3.30.479.10">
    <property type="entry name" value="6-pyruvoyl tetrahydropterin synthase/QueD"/>
    <property type="match status" value="1"/>
</dbReference>
<organism evidence="11 12">
    <name type="scientific">Acidipila rosea</name>
    <dbReference type="NCBI Taxonomy" id="768535"/>
    <lineage>
        <taxon>Bacteria</taxon>
        <taxon>Pseudomonadati</taxon>
        <taxon>Acidobacteriota</taxon>
        <taxon>Terriglobia</taxon>
        <taxon>Terriglobales</taxon>
        <taxon>Acidobacteriaceae</taxon>
        <taxon>Acidipila</taxon>
    </lineage>
</organism>
<evidence type="ECO:0000256" key="1">
    <source>
        <dbReference type="ARBA" id="ARBA00001947"/>
    </source>
</evidence>
<sequence length="136" mass="15551">MRAYFSRRYRLSASHRLHSDALTDEQNRATYGKCNNPFGHGHNYIVEVTAGGQVDAETGMVCNLVDLDGCVHKLVIERFDHTNLNLDPMFQKLVPTTENLTIEIFQILKEAFRPAEIVRVRVEETSNNFFEYSGEA</sequence>